<reference evidence="2 4" key="1">
    <citation type="submission" date="2015-02" db="EMBL/GenBank/DDBJ databases">
        <authorList>
            <person name="Chooi Y.-H."/>
        </authorList>
    </citation>
    <scope>NUCLEOTIDE SEQUENCE [LARGE SCALE GENOMIC DNA]</scope>
    <source>
        <strain evidence="2">E3</strain>
    </source>
</reference>
<feature type="compositionally biased region" description="Basic and acidic residues" evidence="1">
    <location>
        <begin position="1"/>
        <end position="10"/>
    </location>
</feature>
<dbReference type="EMBL" id="OVEO01000006">
    <property type="protein sequence ID" value="SPQ96704.1"/>
    <property type="molecule type" value="Genomic_DNA"/>
</dbReference>
<dbReference type="Proteomes" id="UP000290189">
    <property type="component" value="Unassembled WGS sequence"/>
</dbReference>
<evidence type="ECO:0000256" key="1">
    <source>
        <dbReference type="SAM" id="MobiDB-lite"/>
    </source>
</evidence>
<proteinExistence type="predicted"/>
<protein>
    <submittedName>
        <fullName evidence="2">Uncharacterized protein</fullName>
    </submittedName>
</protein>
<evidence type="ECO:0000313" key="2">
    <source>
        <dbReference type="EMBL" id="CEO94352.1"/>
    </source>
</evidence>
<dbReference type="EMBL" id="CDSF01000001">
    <property type="protein sequence ID" value="CEO94352.1"/>
    <property type="molecule type" value="Genomic_DNA"/>
</dbReference>
<keyword evidence="3" id="KW-0496">Mitochondrion</keyword>
<reference evidence="3 5" key="2">
    <citation type="submission" date="2018-03" db="EMBL/GenBank/DDBJ databases">
        <authorList>
            <person name="Fogelqvist J."/>
        </authorList>
    </citation>
    <scope>NUCLEOTIDE SEQUENCE [LARGE SCALE GENOMIC DNA]</scope>
</reference>
<sequence length="236" mass="26503">MCGETMKRSLEAMTSARPQQKESNRDADDADDVRRQPVAEPTIAKKRNQVPATKMAPLATEYLHEPLRMMSMQPQMTIDTCVMLSESERRQIISECYEVNPLVDQLDKIPALAPLFAASLTPGELQMCDRLLKMCMARQIQLYRYIRTFGARFDQAAQTASPDSLNGLVQYLVRQVSRLLQDDIAAVNACRTKWINRRFAEMQVAARMARASSPAPPQSTPLATQSSEHVRGADSK</sequence>
<accession>A0A0G4IH01</accession>
<dbReference type="AlphaFoldDB" id="A0A0G4IH01"/>
<organism evidence="2 4">
    <name type="scientific">Plasmodiophora brassicae</name>
    <name type="common">Clubroot disease agent</name>
    <dbReference type="NCBI Taxonomy" id="37360"/>
    <lineage>
        <taxon>Eukaryota</taxon>
        <taxon>Sar</taxon>
        <taxon>Rhizaria</taxon>
        <taxon>Endomyxa</taxon>
        <taxon>Phytomyxea</taxon>
        <taxon>Plasmodiophorida</taxon>
        <taxon>Plasmodiophoridae</taxon>
        <taxon>Plasmodiophora</taxon>
    </lineage>
</organism>
<feature type="region of interest" description="Disordered" evidence="1">
    <location>
        <begin position="1"/>
        <end position="51"/>
    </location>
</feature>
<keyword evidence="4" id="KW-1185">Reference proteome</keyword>
<feature type="compositionally biased region" description="Basic and acidic residues" evidence="1">
    <location>
        <begin position="19"/>
        <end position="37"/>
    </location>
</feature>
<geneLocation type="mitochondrion" evidence="3"/>
<evidence type="ECO:0000313" key="5">
    <source>
        <dbReference type="Proteomes" id="UP000290189"/>
    </source>
</evidence>
<gene>
    <name evidence="2" type="ORF">PBRA_000137</name>
    <name evidence="3" type="ORF">PLBR_LOCUS3919</name>
</gene>
<name>A0A0G4IH01_PLABS</name>
<feature type="region of interest" description="Disordered" evidence="1">
    <location>
        <begin position="210"/>
        <end position="236"/>
    </location>
</feature>
<evidence type="ECO:0000313" key="4">
    <source>
        <dbReference type="Proteomes" id="UP000039324"/>
    </source>
</evidence>
<evidence type="ECO:0000313" key="3">
    <source>
        <dbReference type="EMBL" id="SPQ96704.1"/>
    </source>
</evidence>
<dbReference type="Proteomes" id="UP000039324">
    <property type="component" value="Unassembled WGS sequence"/>
</dbReference>